<evidence type="ECO:0000313" key="1">
    <source>
        <dbReference type="EMBL" id="KAK3925998.1"/>
    </source>
</evidence>
<protein>
    <submittedName>
        <fullName evidence="1">Phenylalanine ammonia-lyase</fullName>
    </submittedName>
</protein>
<sequence length="215" mass="24156">MAVLAAELQCSHHLRGDDGARLLPKLQLILQEGVPQTLQEVRHIGDDEDLLPLEEEPRLLFVCTEALHRRLVLPQAVHHDAPHSKTTGDLLAVSQIDESHHLVALGVVGEGLLRCGLIHNQHHVLVLLGHGRHPLRERLGDDCVDPWLEIERLGQSSKRLPERRRCCTRGVRVIPLTRGRKEEGFLASLDLMRRARAEAVVRGDWDGDEPEVCEI</sequence>
<accession>A0AAE1LNA9</accession>
<dbReference type="AlphaFoldDB" id="A0AAE1LNA9"/>
<dbReference type="EMBL" id="JAHWGI010001242">
    <property type="protein sequence ID" value="KAK3925998.1"/>
    <property type="molecule type" value="Genomic_DNA"/>
</dbReference>
<evidence type="ECO:0000313" key="2">
    <source>
        <dbReference type="Proteomes" id="UP001219518"/>
    </source>
</evidence>
<name>A0AAE1LNA9_9NEOP</name>
<keyword evidence="2" id="KW-1185">Reference proteome</keyword>
<reference evidence="1" key="2">
    <citation type="journal article" date="2023" name="BMC Genomics">
        <title>Pest status, molecular evolution, and epigenetic factors derived from the genome assembly of Frankliniella fusca, a thysanopteran phytovirus vector.</title>
        <authorList>
            <person name="Catto M.A."/>
            <person name="Labadie P.E."/>
            <person name="Jacobson A.L."/>
            <person name="Kennedy G.G."/>
            <person name="Srinivasan R."/>
            <person name="Hunt B.G."/>
        </authorList>
    </citation>
    <scope>NUCLEOTIDE SEQUENCE</scope>
    <source>
        <strain evidence="1">PL_HMW_Pooled</strain>
    </source>
</reference>
<reference evidence="1" key="1">
    <citation type="submission" date="2021-07" db="EMBL/GenBank/DDBJ databases">
        <authorList>
            <person name="Catto M.A."/>
            <person name="Jacobson A."/>
            <person name="Kennedy G."/>
            <person name="Labadie P."/>
            <person name="Hunt B.G."/>
            <person name="Srinivasan R."/>
        </authorList>
    </citation>
    <scope>NUCLEOTIDE SEQUENCE</scope>
    <source>
        <strain evidence="1">PL_HMW_Pooled</strain>
        <tissue evidence="1">Head</tissue>
    </source>
</reference>
<proteinExistence type="predicted"/>
<comment type="caution">
    <text evidence="1">The sequence shown here is derived from an EMBL/GenBank/DDBJ whole genome shotgun (WGS) entry which is preliminary data.</text>
</comment>
<organism evidence="1 2">
    <name type="scientific">Frankliniella fusca</name>
    <dbReference type="NCBI Taxonomy" id="407009"/>
    <lineage>
        <taxon>Eukaryota</taxon>
        <taxon>Metazoa</taxon>
        <taxon>Ecdysozoa</taxon>
        <taxon>Arthropoda</taxon>
        <taxon>Hexapoda</taxon>
        <taxon>Insecta</taxon>
        <taxon>Pterygota</taxon>
        <taxon>Neoptera</taxon>
        <taxon>Paraneoptera</taxon>
        <taxon>Thysanoptera</taxon>
        <taxon>Terebrantia</taxon>
        <taxon>Thripoidea</taxon>
        <taxon>Thripidae</taxon>
        <taxon>Frankliniella</taxon>
    </lineage>
</organism>
<dbReference type="Proteomes" id="UP001219518">
    <property type="component" value="Unassembled WGS sequence"/>
</dbReference>
<gene>
    <name evidence="1" type="ORF">KUF71_014247</name>
</gene>